<dbReference type="InterPro" id="IPR007711">
    <property type="entry name" value="HigB-1"/>
</dbReference>
<comment type="caution">
    <text evidence="1">The sequence shown here is derived from an EMBL/GenBank/DDBJ whole genome shotgun (WGS) entry which is preliminary data.</text>
</comment>
<name>A0A6A7Y415_9HYPH</name>
<protein>
    <submittedName>
        <fullName evidence="1">Plasmid maintenance system killer protein</fullName>
    </submittedName>
</protein>
<gene>
    <name evidence="1" type="ORF">F0357_09420</name>
</gene>
<keyword evidence="2" id="KW-1185">Reference proteome</keyword>
<evidence type="ECO:0000313" key="1">
    <source>
        <dbReference type="EMBL" id="MQT12861.1"/>
    </source>
</evidence>
<dbReference type="RefSeq" id="WP_153480173.1">
    <property type="nucleotide sequence ID" value="NZ_VWNA01000001.1"/>
</dbReference>
<dbReference type="EMBL" id="VWNA01000001">
    <property type="protein sequence ID" value="MQT12861.1"/>
    <property type="molecule type" value="Genomic_DNA"/>
</dbReference>
<organism evidence="1 2">
    <name type="scientific">Segnochrobactrum spirostomi</name>
    <dbReference type="NCBI Taxonomy" id="2608987"/>
    <lineage>
        <taxon>Bacteria</taxon>
        <taxon>Pseudomonadati</taxon>
        <taxon>Pseudomonadota</taxon>
        <taxon>Alphaproteobacteria</taxon>
        <taxon>Hyphomicrobiales</taxon>
        <taxon>Segnochrobactraceae</taxon>
        <taxon>Segnochrobactrum</taxon>
    </lineage>
</organism>
<accession>A0A6A7Y415</accession>
<dbReference type="PANTHER" id="PTHR40266:SF2">
    <property type="entry name" value="TOXIN HIGB-1"/>
    <property type="match status" value="1"/>
</dbReference>
<proteinExistence type="predicted"/>
<sequence>MIVSYRDRRTASFAAGVLVKVFEAFGRQATKRLQILEAATSLTDLRTLRSNRLERLSGDRASQYSIRINDRWRICFEWPDGAPGPSEVEIVDHH</sequence>
<dbReference type="Proteomes" id="UP000332515">
    <property type="component" value="Unassembled WGS sequence"/>
</dbReference>
<dbReference type="Pfam" id="PF05015">
    <property type="entry name" value="HigB-like_toxin"/>
    <property type="match status" value="1"/>
</dbReference>
<evidence type="ECO:0000313" key="2">
    <source>
        <dbReference type="Proteomes" id="UP000332515"/>
    </source>
</evidence>
<dbReference type="SUPFAM" id="SSF143011">
    <property type="entry name" value="RelE-like"/>
    <property type="match status" value="1"/>
</dbReference>
<reference evidence="1 2" key="1">
    <citation type="submission" date="2019-09" db="EMBL/GenBank/DDBJ databases">
        <title>Segnochrobactrum spirostomi gen. nov., sp. nov., isolated from the ciliate Spirostomum cf. yagiui and description of a novel family, Segnochrobactraceae fam. nov. within the order Rhizobiales of the class Alphaproteobacteria.</title>
        <authorList>
            <person name="Akter S."/>
            <person name="Shazib S.U.A."/>
            <person name="Shin M.K."/>
        </authorList>
    </citation>
    <scope>NUCLEOTIDE SEQUENCE [LARGE SCALE GENOMIC DNA]</scope>
    <source>
        <strain evidence="1 2">Sp-1</strain>
    </source>
</reference>
<dbReference type="InterPro" id="IPR035093">
    <property type="entry name" value="RelE/ParE_toxin_dom_sf"/>
</dbReference>
<dbReference type="AlphaFoldDB" id="A0A6A7Y415"/>
<dbReference type="Gene3D" id="3.30.2310.20">
    <property type="entry name" value="RelE-like"/>
    <property type="match status" value="1"/>
</dbReference>
<dbReference type="PANTHER" id="PTHR40266">
    <property type="entry name" value="TOXIN HIGB-1"/>
    <property type="match status" value="1"/>
</dbReference>